<organism evidence="2 3">
    <name type="scientific">Pseudoteredinibacter isoporae</name>
    <dbReference type="NCBI Taxonomy" id="570281"/>
    <lineage>
        <taxon>Bacteria</taxon>
        <taxon>Pseudomonadati</taxon>
        <taxon>Pseudomonadota</taxon>
        <taxon>Gammaproteobacteria</taxon>
        <taxon>Cellvibrionales</taxon>
        <taxon>Cellvibrionaceae</taxon>
        <taxon>Pseudoteredinibacter</taxon>
    </lineage>
</organism>
<name>A0A7X0JSB7_9GAMM</name>
<dbReference type="InterPro" id="IPR007384">
    <property type="entry name" value="UCP006257"/>
</dbReference>
<dbReference type="AlphaFoldDB" id="A0A7X0JSB7"/>
<dbReference type="RefSeq" id="WP_166850304.1">
    <property type="nucleotide sequence ID" value="NZ_JAAONY010000001.1"/>
</dbReference>
<evidence type="ECO:0000313" key="2">
    <source>
        <dbReference type="EMBL" id="MBB6520763.1"/>
    </source>
</evidence>
<gene>
    <name evidence="2" type="ORF">HNR48_001041</name>
</gene>
<dbReference type="PIRSF" id="PIRSF006257">
    <property type="entry name" value="UCP006257"/>
    <property type="match status" value="1"/>
</dbReference>
<reference evidence="2 3" key="1">
    <citation type="submission" date="2020-08" db="EMBL/GenBank/DDBJ databases">
        <title>Genomic Encyclopedia of Type Strains, Phase IV (KMG-IV): sequencing the most valuable type-strain genomes for metagenomic binning, comparative biology and taxonomic classification.</title>
        <authorList>
            <person name="Goeker M."/>
        </authorList>
    </citation>
    <scope>NUCLEOTIDE SEQUENCE [LARGE SCALE GENOMIC DNA]</scope>
    <source>
        <strain evidence="2 3">DSM 22368</strain>
    </source>
</reference>
<dbReference type="FunCoup" id="A0A7X0JSB7">
    <property type="interactions" value="24"/>
</dbReference>
<dbReference type="Pfam" id="PF04287">
    <property type="entry name" value="DUF446"/>
    <property type="match status" value="1"/>
</dbReference>
<comment type="caution">
    <text evidence="2">The sequence shown here is derived from an EMBL/GenBank/DDBJ whole genome shotgun (WGS) entry which is preliminary data.</text>
</comment>
<dbReference type="PANTHER" id="PTHR39586:SF1">
    <property type="entry name" value="CYTOPLASMIC PROTEIN"/>
    <property type="match status" value="1"/>
</dbReference>
<dbReference type="Proteomes" id="UP000528457">
    <property type="component" value="Unassembled WGS sequence"/>
</dbReference>
<dbReference type="InterPro" id="IPR023376">
    <property type="entry name" value="YqcC-like_dom"/>
</dbReference>
<proteinExistence type="predicted"/>
<sequence>MSRDEKQAADMAALLLDLEAALRQLDLWQVEPPSDEALASTQPFCIDTLDFSQWLQFMFIARIRFMLDQQAPLPAVSGITAMAEEVYRQQTHILAVLSPVLKAIDHCLGNGMEQERHS</sequence>
<evidence type="ECO:0000313" key="3">
    <source>
        <dbReference type="Proteomes" id="UP000528457"/>
    </source>
</evidence>
<protein>
    <submittedName>
        <fullName evidence="2">Uncharacterized protein YqcC (DUF446 family)</fullName>
    </submittedName>
</protein>
<dbReference type="PANTHER" id="PTHR39586">
    <property type="entry name" value="CYTOPLASMIC PROTEIN-RELATED"/>
    <property type="match status" value="1"/>
</dbReference>
<keyword evidence="3" id="KW-1185">Reference proteome</keyword>
<dbReference type="EMBL" id="JACHHT010000001">
    <property type="protein sequence ID" value="MBB6520763.1"/>
    <property type="molecule type" value="Genomic_DNA"/>
</dbReference>
<accession>A0A7X0JSB7</accession>
<dbReference type="Gene3D" id="1.20.1440.40">
    <property type="entry name" value="YqcC-like"/>
    <property type="match status" value="1"/>
</dbReference>
<evidence type="ECO:0000259" key="1">
    <source>
        <dbReference type="Pfam" id="PF04287"/>
    </source>
</evidence>
<dbReference type="SUPFAM" id="SSF158452">
    <property type="entry name" value="YqcC-like"/>
    <property type="match status" value="1"/>
</dbReference>
<dbReference type="InterPro" id="IPR036814">
    <property type="entry name" value="YqcC-like_sf"/>
</dbReference>
<dbReference type="GO" id="GO:0044010">
    <property type="term" value="P:single-species biofilm formation"/>
    <property type="evidence" value="ECO:0007669"/>
    <property type="project" value="TreeGrafter"/>
</dbReference>
<dbReference type="InParanoid" id="A0A7X0JSB7"/>
<feature type="domain" description="YqcC-like" evidence="1">
    <location>
        <begin position="11"/>
        <end position="106"/>
    </location>
</feature>